<evidence type="ECO:0000313" key="2">
    <source>
        <dbReference type="Proteomes" id="UP000001396"/>
    </source>
</evidence>
<organism evidence="1 2">
    <name type="scientific">Heterostelium pallidum (strain ATCC 26659 / Pp 5 / PN500)</name>
    <name type="common">Cellular slime mold</name>
    <name type="synonym">Polysphondylium pallidum</name>
    <dbReference type="NCBI Taxonomy" id="670386"/>
    <lineage>
        <taxon>Eukaryota</taxon>
        <taxon>Amoebozoa</taxon>
        <taxon>Evosea</taxon>
        <taxon>Eumycetozoa</taxon>
        <taxon>Dictyostelia</taxon>
        <taxon>Acytosteliales</taxon>
        <taxon>Acytosteliaceae</taxon>
        <taxon>Heterostelium</taxon>
    </lineage>
</organism>
<dbReference type="Pfam" id="PF05725">
    <property type="entry name" value="FNIP"/>
    <property type="match status" value="1"/>
</dbReference>
<dbReference type="RefSeq" id="XP_020437433.1">
    <property type="nucleotide sequence ID" value="XM_020573316.1"/>
</dbReference>
<protein>
    <recommendedName>
        <fullName evidence="3">F-box domain-containing protein</fullName>
    </recommendedName>
</protein>
<evidence type="ECO:0008006" key="3">
    <source>
        <dbReference type="Google" id="ProtNLM"/>
    </source>
</evidence>
<keyword evidence="2" id="KW-1185">Reference proteome</keyword>
<gene>
    <name evidence="1" type="ORF">PPL_02325</name>
</gene>
<dbReference type="SUPFAM" id="SSF52058">
    <property type="entry name" value="L domain-like"/>
    <property type="match status" value="1"/>
</dbReference>
<dbReference type="GeneID" id="31357850"/>
<dbReference type="PANTHER" id="PTHR32134:SF92">
    <property type="entry name" value="FNIP REPEAT-CONTAINING PROTEIN"/>
    <property type="match status" value="1"/>
</dbReference>
<proteinExistence type="predicted"/>
<dbReference type="Proteomes" id="UP000001396">
    <property type="component" value="Unassembled WGS sequence"/>
</dbReference>
<dbReference type="AlphaFoldDB" id="D3B200"/>
<dbReference type="PANTHER" id="PTHR32134">
    <property type="entry name" value="FNIP REPEAT-CONTAINING PROTEIN"/>
    <property type="match status" value="1"/>
</dbReference>
<dbReference type="InParanoid" id="D3B200"/>
<evidence type="ECO:0000313" key="1">
    <source>
        <dbReference type="EMBL" id="EFA85324.1"/>
    </source>
</evidence>
<comment type="caution">
    <text evidence="1">The sequence shown here is derived from an EMBL/GenBank/DDBJ whole genome shotgun (WGS) entry which is preliminary data.</text>
</comment>
<reference evidence="1 2" key="1">
    <citation type="journal article" date="2011" name="Genome Res.">
        <title>Phylogeny-wide analysis of social amoeba genomes highlights ancient origins for complex intercellular communication.</title>
        <authorList>
            <person name="Heidel A.J."/>
            <person name="Lawal H.M."/>
            <person name="Felder M."/>
            <person name="Schilde C."/>
            <person name="Helps N.R."/>
            <person name="Tunggal B."/>
            <person name="Rivero F."/>
            <person name="John U."/>
            <person name="Schleicher M."/>
            <person name="Eichinger L."/>
            <person name="Platzer M."/>
            <person name="Noegel A.A."/>
            <person name="Schaap P."/>
            <person name="Gloeckner G."/>
        </authorList>
    </citation>
    <scope>NUCLEOTIDE SEQUENCE [LARGE SCALE GENOMIC DNA]</scope>
    <source>
        <strain evidence="2">ATCC 26659 / Pp 5 / PN500</strain>
    </source>
</reference>
<dbReference type="InterPro" id="IPR008615">
    <property type="entry name" value="FNIP"/>
</dbReference>
<accession>D3B200</accession>
<dbReference type="InterPro" id="IPR051251">
    <property type="entry name" value="STK_FNIP-Repeat"/>
</dbReference>
<sequence>MSILNLSHFLIQKIISLLDSNIDRICLIFSCKQFFSVKDKILYFNHKYITCTDSELYYHSIFKLKSFKSILIQSIINQSNGVNSLYISHDISDRYISPIDLESINDIEDKDHLTELKINFYYKSIETKLIPHNLKKLILDKFNQNLKKGDLYLDHLEYLNLGPAFSSMIEDGSLPPNLKYLNLGGIVEFPTSLPDGIEYLEFGNRFNKICQSALINLESIEFGNNYNKSFTRCGLELPETLKEIIASFKFYRANRYSNIPTTVSTLTLKTRYRTLSIRRGEGGFFTNDHVLMLNDLSAGGLINTIQADEILIDQSEILLEMDQMDRQLQIKQDRGITEDLALPGDQWFDQVGDGSDIDDHDDFFSNVDLDYYMPLGNNNNYDEDLDMDESMDNDL</sequence>
<dbReference type="EMBL" id="ADBJ01000008">
    <property type="protein sequence ID" value="EFA85324.1"/>
    <property type="molecule type" value="Genomic_DNA"/>
</dbReference>
<name>D3B200_HETP5</name>